<organism evidence="1">
    <name type="scientific">Arundo donax</name>
    <name type="common">Giant reed</name>
    <name type="synonym">Donax arundinaceus</name>
    <dbReference type="NCBI Taxonomy" id="35708"/>
    <lineage>
        <taxon>Eukaryota</taxon>
        <taxon>Viridiplantae</taxon>
        <taxon>Streptophyta</taxon>
        <taxon>Embryophyta</taxon>
        <taxon>Tracheophyta</taxon>
        <taxon>Spermatophyta</taxon>
        <taxon>Magnoliopsida</taxon>
        <taxon>Liliopsida</taxon>
        <taxon>Poales</taxon>
        <taxon>Poaceae</taxon>
        <taxon>PACMAD clade</taxon>
        <taxon>Arundinoideae</taxon>
        <taxon>Arundineae</taxon>
        <taxon>Arundo</taxon>
    </lineage>
</organism>
<protein>
    <submittedName>
        <fullName evidence="1">AI812156</fullName>
    </submittedName>
</protein>
<evidence type="ECO:0000313" key="1">
    <source>
        <dbReference type="EMBL" id="JAE19163.1"/>
    </source>
</evidence>
<dbReference type="EMBL" id="GBRH01178733">
    <property type="protein sequence ID" value="JAE19163.1"/>
    <property type="molecule type" value="Transcribed_RNA"/>
</dbReference>
<sequence length="97" mass="9793">MAAAAAGGGQTLGRSSFSRAALNPAKSSSGAAGVKLSPNGAAFVSSGIPDLGSKQLLSQNPNSLIKNFVFLCIPYAIQGLFLGEKSHTLVTRDVCAL</sequence>
<reference evidence="1" key="2">
    <citation type="journal article" date="2015" name="Data Brief">
        <title>Shoot transcriptome of the giant reed, Arundo donax.</title>
        <authorList>
            <person name="Barrero R.A."/>
            <person name="Guerrero F.D."/>
            <person name="Moolhuijzen P."/>
            <person name="Goolsby J.A."/>
            <person name="Tidwell J."/>
            <person name="Bellgard S.E."/>
            <person name="Bellgard M.I."/>
        </authorList>
    </citation>
    <scope>NUCLEOTIDE SEQUENCE</scope>
    <source>
        <tissue evidence="1">Shoot tissue taken approximately 20 cm above the soil surface</tissue>
    </source>
</reference>
<accession>A0A0A9GET9</accession>
<proteinExistence type="predicted"/>
<reference evidence="1" key="1">
    <citation type="submission" date="2014-09" db="EMBL/GenBank/DDBJ databases">
        <authorList>
            <person name="Magalhaes I.L.F."/>
            <person name="Oliveira U."/>
            <person name="Santos F.R."/>
            <person name="Vidigal T.H.D.A."/>
            <person name="Brescovit A.D."/>
            <person name="Santos A.J."/>
        </authorList>
    </citation>
    <scope>NUCLEOTIDE SEQUENCE</scope>
    <source>
        <tissue evidence="1">Shoot tissue taken approximately 20 cm above the soil surface</tissue>
    </source>
</reference>
<name>A0A0A9GET9_ARUDO</name>
<dbReference type="AlphaFoldDB" id="A0A0A9GET9"/>